<organism evidence="1 2">
    <name type="scientific">Nepenthes gracilis</name>
    <name type="common">Slender pitcher plant</name>
    <dbReference type="NCBI Taxonomy" id="150966"/>
    <lineage>
        <taxon>Eukaryota</taxon>
        <taxon>Viridiplantae</taxon>
        <taxon>Streptophyta</taxon>
        <taxon>Embryophyta</taxon>
        <taxon>Tracheophyta</taxon>
        <taxon>Spermatophyta</taxon>
        <taxon>Magnoliopsida</taxon>
        <taxon>eudicotyledons</taxon>
        <taxon>Gunneridae</taxon>
        <taxon>Pentapetalae</taxon>
        <taxon>Caryophyllales</taxon>
        <taxon>Nepenthaceae</taxon>
        <taxon>Nepenthes</taxon>
    </lineage>
</organism>
<sequence length="126" mass="14900">MATRMHSYSWLLETTKSMRYAFPLHIGICFTPVKEEICAISQKLYMTWKRLSGRSSFESFNKAATEKMKPRKCAFKLNWKIERFVQVAMTMPNKWKPYSGVERAHVCMGMFRCFMHRANSRRKVTG</sequence>
<reference evidence="1" key="1">
    <citation type="submission" date="2023-05" db="EMBL/GenBank/DDBJ databases">
        <title>Nepenthes gracilis genome sequencing.</title>
        <authorList>
            <person name="Fukushima K."/>
        </authorList>
    </citation>
    <scope>NUCLEOTIDE SEQUENCE</scope>
    <source>
        <strain evidence="1">SING2019-196</strain>
    </source>
</reference>
<dbReference type="EMBL" id="BSYO01000010">
    <property type="protein sequence ID" value="GMH10989.1"/>
    <property type="molecule type" value="Genomic_DNA"/>
</dbReference>
<dbReference type="Proteomes" id="UP001279734">
    <property type="component" value="Unassembled WGS sequence"/>
</dbReference>
<gene>
    <name evidence="1" type="ORF">Nepgr_012830</name>
</gene>
<keyword evidence="2" id="KW-1185">Reference proteome</keyword>
<evidence type="ECO:0000313" key="2">
    <source>
        <dbReference type="Proteomes" id="UP001279734"/>
    </source>
</evidence>
<accession>A0AAD3SHY8</accession>
<comment type="caution">
    <text evidence="1">The sequence shown here is derived from an EMBL/GenBank/DDBJ whole genome shotgun (WGS) entry which is preliminary data.</text>
</comment>
<proteinExistence type="predicted"/>
<protein>
    <submittedName>
        <fullName evidence="1">Uncharacterized protein</fullName>
    </submittedName>
</protein>
<dbReference type="AlphaFoldDB" id="A0AAD3SHY8"/>
<name>A0AAD3SHY8_NEPGR</name>
<evidence type="ECO:0000313" key="1">
    <source>
        <dbReference type="EMBL" id="GMH10989.1"/>
    </source>
</evidence>